<name>A0A1J5QTP0_9ZZZZ</name>
<proteinExistence type="predicted"/>
<accession>A0A1J5QTP0</accession>
<gene>
    <name evidence="1" type="ORF">GALL_349720</name>
</gene>
<comment type="caution">
    <text evidence="1">The sequence shown here is derived from an EMBL/GenBank/DDBJ whole genome shotgun (WGS) entry which is preliminary data.</text>
</comment>
<organism evidence="1">
    <name type="scientific">mine drainage metagenome</name>
    <dbReference type="NCBI Taxonomy" id="410659"/>
    <lineage>
        <taxon>unclassified sequences</taxon>
        <taxon>metagenomes</taxon>
        <taxon>ecological metagenomes</taxon>
    </lineage>
</organism>
<evidence type="ECO:0000313" key="1">
    <source>
        <dbReference type="EMBL" id="OIQ83228.1"/>
    </source>
</evidence>
<dbReference type="EMBL" id="MLJW01000722">
    <property type="protein sequence ID" value="OIQ83228.1"/>
    <property type="molecule type" value="Genomic_DNA"/>
</dbReference>
<sequence>MRWICYDERETFSIEAQNLEQAVELASVYEAKVLGPATGPNPHHAQVDHKSCGAQLSAMCN</sequence>
<reference evidence="1" key="1">
    <citation type="submission" date="2016-10" db="EMBL/GenBank/DDBJ databases">
        <title>Sequence of Gallionella enrichment culture.</title>
        <authorList>
            <person name="Poehlein A."/>
            <person name="Muehling M."/>
            <person name="Daniel R."/>
        </authorList>
    </citation>
    <scope>NUCLEOTIDE SEQUENCE</scope>
</reference>
<protein>
    <submittedName>
        <fullName evidence="1">Uncharacterized protein</fullName>
    </submittedName>
</protein>
<dbReference type="AlphaFoldDB" id="A0A1J5QTP0"/>